<name>A0AAV5I1C6_9ROSI</name>
<organism evidence="1 2">
    <name type="scientific">Rubroshorea leprosula</name>
    <dbReference type="NCBI Taxonomy" id="152421"/>
    <lineage>
        <taxon>Eukaryota</taxon>
        <taxon>Viridiplantae</taxon>
        <taxon>Streptophyta</taxon>
        <taxon>Embryophyta</taxon>
        <taxon>Tracheophyta</taxon>
        <taxon>Spermatophyta</taxon>
        <taxon>Magnoliopsida</taxon>
        <taxon>eudicotyledons</taxon>
        <taxon>Gunneridae</taxon>
        <taxon>Pentapetalae</taxon>
        <taxon>rosids</taxon>
        <taxon>malvids</taxon>
        <taxon>Malvales</taxon>
        <taxon>Dipterocarpaceae</taxon>
        <taxon>Rubroshorea</taxon>
    </lineage>
</organism>
<sequence>MTLLRYFYPDDQALAIGVILPTVVEGLDDDDLATGTMTLKDNGNLE</sequence>
<protein>
    <recommendedName>
        <fullName evidence="3">DUF2283 domain-containing protein</fullName>
    </recommendedName>
</protein>
<reference evidence="1 2" key="1">
    <citation type="journal article" date="2021" name="Commun. Biol.">
        <title>The genome of Shorea leprosula (Dipterocarpaceae) highlights the ecological relevance of drought in aseasonal tropical rainforests.</title>
        <authorList>
            <person name="Ng K.K.S."/>
            <person name="Kobayashi M.J."/>
            <person name="Fawcett J.A."/>
            <person name="Hatakeyama M."/>
            <person name="Paape T."/>
            <person name="Ng C.H."/>
            <person name="Ang C.C."/>
            <person name="Tnah L.H."/>
            <person name="Lee C.T."/>
            <person name="Nishiyama T."/>
            <person name="Sese J."/>
            <person name="O'Brien M.J."/>
            <person name="Copetti D."/>
            <person name="Mohd Noor M.I."/>
            <person name="Ong R.C."/>
            <person name="Putra M."/>
            <person name="Sireger I.Z."/>
            <person name="Indrioko S."/>
            <person name="Kosugi Y."/>
            <person name="Izuno A."/>
            <person name="Isagi Y."/>
            <person name="Lee S.L."/>
            <person name="Shimizu K.K."/>
        </authorList>
    </citation>
    <scope>NUCLEOTIDE SEQUENCE [LARGE SCALE GENOMIC DNA]</scope>
    <source>
        <strain evidence="1">214</strain>
    </source>
</reference>
<dbReference type="EMBL" id="BPVZ01000005">
    <property type="protein sequence ID" value="GKU91164.1"/>
    <property type="molecule type" value="Genomic_DNA"/>
</dbReference>
<dbReference type="Proteomes" id="UP001054252">
    <property type="component" value="Unassembled WGS sequence"/>
</dbReference>
<accession>A0AAV5I1C6</accession>
<proteinExistence type="predicted"/>
<evidence type="ECO:0000313" key="1">
    <source>
        <dbReference type="EMBL" id="GKU91164.1"/>
    </source>
</evidence>
<evidence type="ECO:0008006" key="3">
    <source>
        <dbReference type="Google" id="ProtNLM"/>
    </source>
</evidence>
<keyword evidence="2" id="KW-1185">Reference proteome</keyword>
<gene>
    <name evidence="1" type="ORF">SLEP1_g5074</name>
</gene>
<dbReference type="AlphaFoldDB" id="A0AAV5I1C6"/>
<evidence type="ECO:0000313" key="2">
    <source>
        <dbReference type="Proteomes" id="UP001054252"/>
    </source>
</evidence>
<comment type="caution">
    <text evidence="1">The sequence shown here is derived from an EMBL/GenBank/DDBJ whole genome shotgun (WGS) entry which is preliminary data.</text>
</comment>